<gene>
    <name evidence="2" type="ORF">OCU04_012140</name>
</gene>
<evidence type="ECO:0000313" key="3">
    <source>
        <dbReference type="Proteomes" id="UP001152300"/>
    </source>
</evidence>
<evidence type="ECO:0000256" key="1">
    <source>
        <dbReference type="SAM" id="MobiDB-lite"/>
    </source>
</evidence>
<name>A0A9X0AAE8_9HELO</name>
<dbReference type="EMBL" id="JAPEIS010000015">
    <property type="protein sequence ID" value="KAJ8059166.1"/>
    <property type="molecule type" value="Genomic_DNA"/>
</dbReference>
<evidence type="ECO:0000313" key="2">
    <source>
        <dbReference type="EMBL" id="KAJ8059166.1"/>
    </source>
</evidence>
<feature type="compositionally biased region" description="Basic and acidic residues" evidence="1">
    <location>
        <begin position="80"/>
        <end position="92"/>
    </location>
</feature>
<dbReference type="OrthoDB" id="3791699at2759"/>
<dbReference type="Proteomes" id="UP001152300">
    <property type="component" value="Unassembled WGS sequence"/>
</dbReference>
<organism evidence="2 3">
    <name type="scientific">Sclerotinia nivalis</name>
    <dbReference type="NCBI Taxonomy" id="352851"/>
    <lineage>
        <taxon>Eukaryota</taxon>
        <taxon>Fungi</taxon>
        <taxon>Dikarya</taxon>
        <taxon>Ascomycota</taxon>
        <taxon>Pezizomycotina</taxon>
        <taxon>Leotiomycetes</taxon>
        <taxon>Helotiales</taxon>
        <taxon>Sclerotiniaceae</taxon>
        <taxon>Sclerotinia</taxon>
    </lineage>
</organism>
<reference evidence="2" key="1">
    <citation type="submission" date="2022-11" db="EMBL/GenBank/DDBJ databases">
        <title>Genome Resource of Sclerotinia nivalis Strain SnTB1, a Plant Pathogen Isolated from American Ginseng.</title>
        <authorList>
            <person name="Fan S."/>
        </authorList>
    </citation>
    <scope>NUCLEOTIDE SEQUENCE</scope>
    <source>
        <strain evidence="2">SnTB1</strain>
    </source>
</reference>
<protein>
    <submittedName>
        <fullName evidence="2">Uncharacterized protein</fullName>
    </submittedName>
</protein>
<feature type="region of interest" description="Disordered" evidence="1">
    <location>
        <begin position="72"/>
        <end position="92"/>
    </location>
</feature>
<accession>A0A9X0AAE8</accession>
<proteinExistence type="predicted"/>
<dbReference type="AlphaFoldDB" id="A0A9X0AAE8"/>
<comment type="caution">
    <text evidence="2">The sequence shown here is derived from an EMBL/GenBank/DDBJ whole genome shotgun (WGS) entry which is preliminary data.</text>
</comment>
<sequence>MRVSNWIDLTCYVFDPLYPWGQGSYAGEPTAPQGQSHSLRAQYAYWIDQHLAALEAQQATWAAQATRDYQKIFPPTAEQTEDKQAKDRAWIT</sequence>
<keyword evidence="3" id="KW-1185">Reference proteome</keyword>